<evidence type="ECO:0000256" key="12">
    <source>
        <dbReference type="ARBA" id="ARBA00023136"/>
    </source>
</evidence>
<evidence type="ECO:0000256" key="10">
    <source>
        <dbReference type="ARBA" id="ARBA00022840"/>
    </source>
</evidence>
<evidence type="ECO:0000313" key="16">
    <source>
        <dbReference type="Proteomes" id="UP000439914"/>
    </source>
</evidence>
<dbReference type="AlphaFoldDB" id="A0A6I4UA25"/>
<dbReference type="EMBL" id="WTYG01000001">
    <property type="protein sequence ID" value="MXP34605.1"/>
    <property type="molecule type" value="Genomic_DNA"/>
</dbReference>
<evidence type="ECO:0000256" key="11">
    <source>
        <dbReference type="ARBA" id="ARBA00022989"/>
    </source>
</evidence>
<comment type="caution">
    <text evidence="15">The sequence shown here is derived from an EMBL/GenBank/DDBJ whole genome shotgun (WGS) entry which is preliminary data.</text>
</comment>
<evidence type="ECO:0000256" key="8">
    <source>
        <dbReference type="ARBA" id="ARBA00022741"/>
    </source>
</evidence>
<dbReference type="Proteomes" id="UP000439914">
    <property type="component" value="Unassembled WGS sequence"/>
</dbReference>
<dbReference type="PANTHER" id="PTHR10566">
    <property type="entry name" value="CHAPERONE-ACTIVITY OF BC1 COMPLEX CABC1 -RELATED"/>
    <property type="match status" value="1"/>
</dbReference>
<dbReference type="InterPro" id="IPR011009">
    <property type="entry name" value="Kinase-like_dom_sf"/>
</dbReference>
<dbReference type="InterPro" id="IPR050154">
    <property type="entry name" value="UbiB_kinase"/>
</dbReference>
<evidence type="ECO:0000256" key="1">
    <source>
        <dbReference type="ARBA" id="ARBA00005020"/>
    </source>
</evidence>
<evidence type="ECO:0000256" key="13">
    <source>
        <dbReference type="SAM" id="Phobius"/>
    </source>
</evidence>
<reference evidence="15 16" key="1">
    <citation type="submission" date="2019-12" db="EMBL/GenBank/DDBJ databases">
        <title>Genomic-based taxomic classification of the family Erythrobacteraceae.</title>
        <authorList>
            <person name="Xu L."/>
        </authorList>
    </citation>
    <scope>NUCLEOTIDE SEQUENCE [LARGE SCALE GENOMIC DNA]</scope>
    <source>
        <strain evidence="15 16">CGMCC 1.8703</strain>
    </source>
</reference>
<feature type="domain" description="ABC1 atypical kinase-like" evidence="14">
    <location>
        <begin position="97"/>
        <end position="342"/>
    </location>
</feature>
<name>A0A6I4UA25_9SPHN</name>
<keyword evidence="5" id="KW-0808">Transferase</keyword>
<keyword evidence="8" id="KW-0547">Nucleotide-binding</keyword>
<keyword evidence="12 13" id="KW-0472">Membrane</keyword>
<keyword evidence="10" id="KW-0067">ATP-binding</keyword>
<dbReference type="UniPathway" id="UPA00232"/>
<dbReference type="InterPro" id="IPR004147">
    <property type="entry name" value="ABC1_dom"/>
</dbReference>
<evidence type="ECO:0000259" key="14">
    <source>
        <dbReference type="Pfam" id="PF03109"/>
    </source>
</evidence>
<organism evidence="15 16">
    <name type="scientific">Qipengyuania citrea</name>
    <dbReference type="NCBI Taxonomy" id="225971"/>
    <lineage>
        <taxon>Bacteria</taxon>
        <taxon>Pseudomonadati</taxon>
        <taxon>Pseudomonadota</taxon>
        <taxon>Alphaproteobacteria</taxon>
        <taxon>Sphingomonadales</taxon>
        <taxon>Erythrobacteraceae</taxon>
        <taxon>Qipengyuania</taxon>
    </lineage>
</organism>
<comment type="pathway">
    <text evidence="1">Cofactor biosynthesis; ubiquinone biosynthesis [regulation].</text>
</comment>
<proteinExistence type="inferred from homology"/>
<evidence type="ECO:0000256" key="5">
    <source>
        <dbReference type="ARBA" id="ARBA00022679"/>
    </source>
</evidence>
<accession>A0A6I4UA25</accession>
<keyword evidence="4" id="KW-0997">Cell inner membrane</keyword>
<dbReference type="GO" id="GO:0005524">
    <property type="term" value="F:ATP binding"/>
    <property type="evidence" value="ECO:0007669"/>
    <property type="project" value="UniProtKB-KW"/>
</dbReference>
<evidence type="ECO:0000256" key="2">
    <source>
        <dbReference type="ARBA" id="ARBA00009670"/>
    </source>
</evidence>
<sequence length="525" mass="58185">MEGLGVARPSTHIWRLLKWGRTLARHGALRGIESDPNTPAPIKRLARIARFGTRQPDTPDYAGAFRDIGPAAIKLGQTLATRPDLVGEEAARNLLMLQDNLPPVDFAEIRASIEASFEQPIEALWAEFDPVPIGAASIAQVHRAVTTEGRQVAVKVLRPGVREQFARDISTYEWAAAHLESFGGEAARLRPRLIIANFKRWTNRELDLRREAASASELAQHMVGTAGYEIPGIDWDRTNGRVMTVDWIDGIKISNTEAIRAAGHDTAELASRLVLAFLKQAIAAGFFHADMHQGNLFVKADGTIAAIDFGIMGRIDRRARMWLAEILYGLTTGNYKRVAEIHFEAQYVPSYHDVDEFATALRAVGEPMRGKPVSELSVGQMLDGLFAITRDFDMQTQPHLLLLQKTMVMVEGIATQLDPAINMWDVSAPYVRSWIRDELGPEAALADRIREDTGTLLRIPELVRRMEERFPPKGGAPEAPPLPKVELMWERRRRKARGRGMLGYAFAAVAGGLAAWAATMQGWIG</sequence>
<dbReference type="PANTHER" id="PTHR10566:SF113">
    <property type="entry name" value="PROTEIN ACTIVITY OF BC1 COMPLEX KINASE 7, CHLOROPLASTIC"/>
    <property type="match status" value="1"/>
</dbReference>
<feature type="transmembrane region" description="Helical" evidence="13">
    <location>
        <begin position="501"/>
        <end position="524"/>
    </location>
</feature>
<evidence type="ECO:0000256" key="9">
    <source>
        <dbReference type="ARBA" id="ARBA00022777"/>
    </source>
</evidence>
<keyword evidence="9" id="KW-0418">Kinase</keyword>
<evidence type="ECO:0000256" key="3">
    <source>
        <dbReference type="ARBA" id="ARBA00022475"/>
    </source>
</evidence>
<dbReference type="InterPro" id="IPR045308">
    <property type="entry name" value="UbiB_bact"/>
</dbReference>
<keyword evidence="11 13" id="KW-1133">Transmembrane helix</keyword>
<evidence type="ECO:0000256" key="4">
    <source>
        <dbReference type="ARBA" id="ARBA00022519"/>
    </source>
</evidence>
<keyword evidence="7 13" id="KW-0812">Transmembrane</keyword>
<gene>
    <name evidence="15" type="primary">ubiB</name>
    <name evidence="15" type="ORF">GRI55_02340</name>
</gene>
<evidence type="ECO:0000313" key="15">
    <source>
        <dbReference type="EMBL" id="MXP34605.1"/>
    </source>
</evidence>
<comment type="similarity">
    <text evidence="2">Belongs to the protein kinase superfamily. ADCK protein kinase family.</text>
</comment>
<evidence type="ECO:0000256" key="6">
    <source>
        <dbReference type="ARBA" id="ARBA00022688"/>
    </source>
</evidence>
<dbReference type="InterPro" id="IPR010232">
    <property type="entry name" value="UbiB"/>
</dbReference>
<dbReference type="CDD" id="cd13972">
    <property type="entry name" value="UbiB"/>
    <property type="match status" value="1"/>
</dbReference>
<dbReference type="Pfam" id="PF03109">
    <property type="entry name" value="ABC1"/>
    <property type="match status" value="1"/>
</dbReference>
<dbReference type="SUPFAM" id="SSF56112">
    <property type="entry name" value="Protein kinase-like (PK-like)"/>
    <property type="match status" value="1"/>
</dbReference>
<dbReference type="GO" id="GO:0006744">
    <property type="term" value="P:ubiquinone biosynthetic process"/>
    <property type="evidence" value="ECO:0007669"/>
    <property type="project" value="UniProtKB-UniPathway"/>
</dbReference>
<protein>
    <submittedName>
        <fullName evidence="15">2-polyprenylphenol 6-hydroxylase</fullName>
    </submittedName>
</protein>
<dbReference type="NCBIfam" id="TIGR01982">
    <property type="entry name" value="UbiB"/>
    <property type="match status" value="1"/>
</dbReference>
<evidence type="ECO:0000256" key="7">
    <source>
        <dbReference type="ARBA" id="ARBA00022692"/>
    </source>
</evidence>
<keyword evidence="3" id="KW-1003">Cell membrane</keyword>
<dbReference type="GO" id="GO:0016301">
    <property type="term" value="F:kinase activity"/>
    <property type="evidence" value="ECO:0007669"/>
    <property type="project" value="UniProtKB-KW"/>
</dbReference>
<keyword evidence="6" id="KW-0831">Ubiquinone biosynthesis</keyword>